<sequence length="112" mass="11890">MCARTGDAAAIGKVSVTAVRCACVRSRGSIKLAVAQTQYGSELSPFAHPTAASKIASFSSTIEALQVVPSPGAQYSHCQKSRLTIAPDRQRVTNKTQSYFRSPLGCLLQFPS</sequence>
<gene>
    <name evidence="1" type="ORF">EVAR_86529_1</name>
</gene>
<reference evidence="1 2" key="1">
    <citation type="journal article" date="2019" name="Commun. Biol.">
        <title>The bagworm genome reveals a unique fibroin gene that provides high tensile strength.</title>
        <authorList>
            <person name="Kono N."/>
            <person name="Nakamura H."/>
            <person name="Ohtoshi R."/>
            <person name="Tomita M."/>
            <person name="Numata K."/>
            <person name="Arakawa K."/>
        </authorList>
    </citation>
    <scope>NUCLEOTIDE SEQUENCE [LARGE SCALE GENOMIC DNA]</scope>
</reference>
<accession>A0A4C1VNX6</accession>
<protein>
    <submittedName>
        <fullName evidence="1">Uncharacterized protein</fullName>
    </submittedName>
</protein>
<dbReference type="Proteomes" id="UP000299102">
    <property type="component" value="Unassembled WGS sequence"/>
</dbReference>
<dbReference type="EMBL" id="BGZK01000380">
    <property type="protein sequence ID" value="GBP40383.1"/>
    <property type="molecule type" value="Genomic_DNA"/>
</dbReference>
<organism evidence="1 2">
    <name type="scientific">Eumeta variegata</name>
    <name type="common">Bagworm moth</name>
    <name type="synonym">Eumeta japonica</name>
    <dbReference type="NCBI Taxonomy" id="151549"/>
    <lineage>
        <taxon>Eukaryota</taxon>
        <taxon>Metazoa</taxon>
        <taxon>Ecdysozoa</taxon>
        <taxon>Arthropoda</taxon>
        <taxon>Hexapoda</taxon>
        <taxon>Insecta</taxon>
        <taxon>Pterygota</taxon>
        <taxon>Neoptera</taxon>
        <taxon>Endopterygota</taxon>
        <taxon>Lepidoptera</taxon>
        <taxon>Glossata</taxon>
        <taxon>Ditrysia</taxon>
        <taxon>Tineoidea</taxon>
        <taxon>Psychidae</taxon>
        <taxon>Oiketicinae</taxon>
        <taxon>Eumeta</taxon>
    </lineage>
</organism>
<dbReference type="AlphaFoldDB" id="A0A4C1VNX6"/>
<name>A0A4C1VNX6_EUMVA</name>
<evidence type="ECO:0000313" key="2">
    <source>
        <dbReference type="Proteomes" id="UP000299102"/>
    </source>
</evidence>
<comment type="caution">
    <text evidence="1">The sequence shown here is derived from an EMBL/GenBank/DDBJ whole genome shotgun (WGS) entry which is preliminary data.</text>
</comment>
<proteinExistence type="predicted"/>
<keyword evidence="2" id="KW-1185">Reference proteome</keyword>
<evidence type="ECO:0000313" key="1">
    <source>
        <dbReference type="EMBL" id="GBP40383.1"/>
    </source>
</evidence>